<protein>
    <submittedName>
        <fullName evidence="2">Uncharacterized protein</fullName>
    </submittedName>
</protein>
<organism evidence="2 3">
    <name type="scientific">Solanum tuberosum</name>
    <name type="common">Potato</name>
    <dbReference type="NCBI Taxonomy" id="4113"/>
    <lineage>
        <taxon>Eukaryota</taxon>
        <taxon>Viridiplantae</taxon>
        <taxon>Streptophyta</taxon>
        <taxon>Embryophyta</taxon>
        <taxon>Tracheophyta</taxon>
        <taxon>Spermatophyta</taxon>
        <taxon>Magnoliopsida</taxon>
        <taxon>eudicotyledons</taxon>
        <taxon>Gunneridae</taxon>
        <taxon>Pentapetalae</taxon>
        <taxon>asterids</taxon>
        <taxon>lamiids</taxon>
        <taxon>Solanales</taxon>
        <taxon>Solanaceae</taxon>
        <taxon>Solanoideae</taxon>
        <taxon>Solaneae</taxon>
        <taxon>Solanum</taxon>
    </lineage>
</organism>
<reference evidence="2 3" key="1">
    <citation type="journal article" date="2021" name="bioRxiv">
        <title>Chromosome-scale and haplotype-resolved genome assembly of a tetraploid potato cultivar.</title>
        <authorList>
            <person name="Sun H."/>
            <person name="Jiao W.-B."/>
            <person name="Krause K."/>
            <person name="Campoy J.A."/>
            <person name="Goel M."/>
            <person name="Folz-Donahue K."/>
            <person name="Kukat C."/>
            <person name="Huettel B."/>
            <person name="Schneeberger K."/>
        </authorList>
    </citation>
    <scope>NUCLEOTIDE SEQUENCE [LARGE SCALE GENOMIC DNA]</scope>
    <source>
        <strain evidence="2">SolTubOtavaFocal</strain>
        <tissue evidence="2">Leaves</tissue>
    </source>
</reference>
<dbReference type="EMBL" id="JAIVGD010000019">
    <property type="protein sequence ID" value="KAH0748662.1"/>
    <property type="molecule type" value="Genomic_DNA"/>
</dbReference>
<comment type="caution">
    <text evidence="2">The sequence shown here is derived from an EMBL/GenBank/DDBJ whole genome shotgun (WGS) entry which is preliminary data.</text>
</comment>
<dbReference type="Proteomes" id="UP000826656">
    <property type="component" value="Unassembled WGS sequence"/>
</dbReference>
<feature type="region of interest" description="Disordered" evidence="1">
    <location>
        <begin position="56"/>
        <end position="76"/>
    </location>
</feature>
<evidence type="ECO:0000313" key="3">
    <source>
        <dbReference type="Proteomes" id="UP000826656"/>
    </source>
</evidence>
<keyword evidence="3" id="KW-1185">Reference proteome</keyword>
<name>A0ABQ7UGF1_SOLTU</name>
<proteinExistence type="predicted"/>
<accession>A0ABQ7UGF1</accession>
<gene>
    <name evidence="2" type="ORF">KY290_027894</name>
</gene>
<evidence type="ECO:0000256" key="1">
    <source>
        <dbReference type="SAM" id="MobiDB-lite"/>
    </source>
</evidence>
<evidence type="ECO:0000313" key="2">
    <source>
        <dbReference type="EMBL" id="KAH0748662.1"/>
    </source>
</evidence>
<sequence>MQQGWELINKVNLPKSQTNKKEVALEETDMEDGKITENKVEEEEVDDVEVVLNTTISETNDVNKEEERDDEGEINKQQLTIVDSDLELADYHIPLQFMEPKEDWHPSLLQEQHLKNGGEEDHNILTVICPKS</sequence>